<evidence type="ECO:0000256" key="7">
    <source>
        <dbReference type="PROSITE-ProRule" id="PRU00453"/>
    </source>
</evidence>
<dbReference type="HOGENOM" id="CLU_025524_2_0_1"/>
<reference evidence="10" key="3">
    <citation type="submission" date="2015-06" db="UniProtKB">
        <authorList>
            <consortium name="EnsemblMetazoa"/>
        </authorList>
    </citation>
    <scope>IDENTIFICATION</scope>
</reference>
<evidence type="ECO:0000259" key="8">
    <source>
        <dbReference type="PROSITE" id="PS51083"/>
    </source>
</evidence>
<dbReference type="InterPro" id="IPR057721">
    <property type="entry name" value="BCD1_alpha/beta"/>
</dbReference>
<proteinExistence type="inferred from homology"/>
<dbReference type="GO" id="GO:0008270">
    <property type="term" value="F:zinc ion binding"/>
    <property type="evidence" value="ECO:0007669"/>
    <property type="project" value="UniProtKB-UniRule"/>
</dbReference>
<dbReference type="KEGG" id="hro:HELRODRAFT_194795"/>
<dbReference type="OMA" id="YWRVEWL"/>
<evidence type="ECO:0000313" key="9">
    <source>
        <dbReference type="EMBL" id="ESN89838.1"/>
    </source>
</evidence>
<sequence length="240" mass="28080">MSLYTKTCEVCDERISRYRCPRCGVLTCSMACCKLHKNGKNCSGIREKTAYVSMNDFTDLTLLNDYRFLEDAERKIDTASKENKLKGNLRYKPKYFCILQSQARKRGTSLQVLPTAFTRHKCNKSYYDYKKGSIDWTVEWRFNDDDIKPTTSKVSESKILLEAFEEFISEYSSKVPSLENALERYTAALRDDKLKIFFKVERISKNQKNKLHEVDLKRSLMENLKDKTILEFPTFLVTAK</sequence>
<dbReference type="CTD" id="20213146"/>
<dbReference type="CDD" id="cd23023">
    <property type="entry name" value="zf-HIT_BCD1"/>
    <property type="match status" value="1"/>
</dbReference>
<dbReference type="InterPro" id="IPR051639">
    <property type="entry name" value="BCD1"/>
</dbReference>
<dbReference type="PANTHER" id="PTHR13483:SF3">
    <property type="entry name" value="BOX C_D SNORNA PROTEIN 1"/>
    <property type="match status" value="1"/>
</dbReference>
<dbReference type="OrthoDB" id="272357at2759"/>
<dbReference type="FunCoup" id="T1FWF1">
    <property type="interactions" value="469"/>
</dbReference>
<keyword evidence="4" id="KW-0862">Zinc</keyword>
<dbReference type="GO" id="GO:0070761">
    <property type="term" value="C:pre-snoRNP complex"/>
    <property type="evidence" value="ECO:0000318"/>
    <property type="project" value="GO_Central"/>
</dbReference>
<dbReference type="STRING" id="6412.T1FWF1"/>
<evidence type="ECO:0000256" key="3">
    <source>
        <dbReference type="ARBA" id="ARBA00022771"/>
    </source>
</evidence>
<dbReference type="Gene3D" id="3.30.60.190">
    <property type="match status" value="1"/>
</dbReference>
<evidence type="ECO:0000256" key="2">
    <source>
        <dbReference type="ARBA" id="ARBA00022723"/>
    </source>
</evidence>
<dbReference type="InterPro" id="IPR007529">
    <property type="entry name" value="Znf_HIT"/>
</dbReference>
<dbReference type="GO" id="GO:0000492">
    <property type="term" value="P:box C/D snoRNP assembly"/>
    <property type="evidence" value="ECO:0000318"/>
    <property type="project" value="GO_Central"/>
</dbReference>
<keyword evidence="3 7" id="KW-0863">Zinc-finger</keyword>
<evidence type="ECO:0000313" key="10">
    <source>
        <dbReference type="EnsemblMetazoa" id="HelroP194795"/>
    </source>
</evidence>
<dbReference type="SUPFAM" id="SSF144232">
    <property type="entry name" value="HIT/MYND zinc finger-like"/>
    <property type="match status" value="1"/>
</dbReference>
<dbReference type="GeneID" id="20213146"/>
<feature type="domain" description="HIT-type" evidence="8">
    <location>
        <begin position="8"/>
        <end position="42"/>
    </location>
</feature>
<evidence type="ECO:0000256" key="6">
    <source>
        <dbReference type="ARBA" id="ARBA00049654"/>
    </source>
</evidence>
<dbReference type="eggNOG" id="KOG2858">
    <property type="taxonomic scope" value="Eukaryota"/>
</dbReference>
<dbReference type="GO" id="GO:0000463">
    <property type="term" value="P:maturation of LSU-rRNA from tricistronic rRNA transcript (SSU-rRNA, 5.8S rRNA, LSU-rRNA)"/>
    <property type="evidence" value="ECO:0000318"/>
    <property type="project" value="GO_Central"/>
</dbReference>
<dbReference type="PROSITE" id="PS51083">
    <property type="entry name" value="ZF_HIT"/>
    <property type="match status" value="1"/>
</dbReference>
<evidence type="ECO:0000256" key="4">
    <source>
        <dbReference type="ARBA" id="ARBA00022833"/>
    </source>
</evidence>
<dbReference type="RefSeq" id="XP_009032068.1">
    <property type="nucleotide sequence ID" value="XM_009033820.1"/>
</dbReference>
<gene>
    <name evidence="10" type="primary">20213146</name>
    <name evidence="9" type="ORF">HELRODRAFT_194795</name>
</gene>
<organism evidence="10 11">
    <name type="scientific">Helobdella robusta</name>
    <name type="common">Californian leech</name>
    <dbReference type="NCBI Taxonomy" id="6412"/>
    <lineage>
        <taxon>Eukaryota</taxon>
        <taxon>Metazoa</taxon>
        <taxon>Spiralia</taxon>
        <taxon>Lophotrochozoa</taxon>
        <taxon>Annelida</taxon>
        <taxon>Clitellata</taxon>
        <taxon>Hirudinea</taxon>
        <taxon>Rhynchobdellida</taxon>
        <taxon>Glossiphoniidae</taxon>
        <taxon>Helobdella</taxon>
    </lineage>
</organism>
<protein>
    <recommendedName>
        <fullName evidence="8">HIT-type domain-containing protein</fullName>
    </recommendedName>
</protein>
<evidence type="ECO:0000256" key="5">
    <source>
        <dbReference type="ARBA" id="ARBA00049598"/>
    </source>
</evidence>
<dbReference type="AlphaFoldDB" id="T1FWF1"/>
<name>T1FWF1_HELRO</name>
<dbReference type="PANTHER" id="PTHR13483">
    <property type="entry name" value="BOX C_D SNORNA PROTEIN 1-RELATED"/>
    <property type="match status" value="1"/>
</dbReference>
<dbReference type="Proteomes" id="UP000015101">
    <property type="component" value="Unassembled WGS sequence"/>
</dbReference>
<dbReference type="EMBL" id="AMQM01008589">
    <property type="status" value="NOT_ANNOTATED_CDS"/>
    <property type="molecule type" value="Genomic_DNA"/>
</dbReference>
<dbReference type="Pfam" id="PF04438">
    <property type="entry name" value="zf-HIT"/>
    <property type="match status" value="1"/>
</dbReference>
<comment type="similarity">
    <text evidence="6">Belongs to the BCD1 family.</text>
</comment>
<evidence type="ECO:0000313" key="11">
    <source>
        <dbReference type="Proteomes" id="UP000015101"/>
    </source>
</evidence>
<dbReference type="GO" id="GO:0005634">
    <property type="term" value="C:nucleus"/>
    <property type="evidence" value="ECO:0000318"/>
    <property type="project" value="GO_Central"/>
</dbReference>
<reference evidence="9 11" key="2">
    <citation type="journal article" date="2013" name="Nature">
        <title>Insights into bilaterian evolution from three spiralian genomes.</title>
        <authorList>
            <person name="Simakov O."/>
            <person name="Marletaz F."/>
            <person name="Cho S.J."/>
            <person name="Edsinger-Gonzales E."/>
            <person name="Havlak P."/>
            <person name="Hellsten U."/>
            <person name="Kuo D.H."/>
            <person name="Larsson T."/>
            <person name="Lv J."/>
            <person name="Arendt D."/>
            <person name="Savage R."/>
            <person name="Osoegawa K."/>
            <person name="de Jong P."/>
            <person name="Grimwood J."/>
            <person name="Chapman J.A."/>
            <person name="Shapiro H."/>
            <person name="Aerts A."/>
            <person name="Otillar R.P."/>
            <person name="Terry A.Y."/>
            <person name="Boore J.L."/>
            <person name="Grigoriev I.V."/>
            <person name="Lindberg D.R."/>
            <person name="Seaver E.C."/>
            <person name="Weisblat D.A."/>
            <person name="Putnam N.H."/>
            <person name="Rokhsar D.S."/>
        </authorList>
    </citation>
    <scope>NUCLEOTIDE SEQUENCE</scope>
</reference>
<dbReference type="Pfam" id="PF25790">
    <property type="entry name" value="BCD1"/>
    <property type="match status" value="1"/>
</dbReference>
<comment type="function">
    <text evidence="5">Required for box C/D snoRNAs accumulation involved in snoRNA processing, snoRNA transport to the nucleolus and ribosome biogenesis.</text>
</comment>
<keyword evidence="11" id="KW-1185">Reference proteome</keyword>
<dbReference type="EnsemblMetazoa" id="HelroT194795">
    <property type="protein sequence ID" value="HelroP194795"/>
    <property type="gene ID" value="HelroG194795"/>
</dbReference>
<keyword evidence="2" id="KW-0479">Metal-binding</keyword>
<evidence type="ECO:0000256" key="1">
    <source>
        <dbReference type="ARBA" id="ARBA00022553"/>
    </source>
</evidence>
<keyword evidence="1" id="KW-0597">Phosphoprotein</keyword>
<dbReference type="InParanoid" id="T1FWF1"/>
<accession>T1FWF1</accession>
<reference evidence="11" key="1">
    <citation type="submission" date="2012-12" db="EMBL/GenBank/DDBJ databases">
        <authorList>
            <person name="Hellsten U."/>
            <person name="Grimwood J."/>
            <person name="Chapman J.A."/>
            <person name="Shapiro H."/>
            <person name="Aerts A."/>
            <person name="Otillar R.P."/>
            <person name="Terry A.Y."/>
            <person name="Boore J.L."/>
            <person name="Simakov O."/>
            <person name="Marletaz F."/>
            <person name="Cho S.-J."/>
            <person name="Edsinger-Gonzales E."/>
            <person name="Havlak P."/>
            <person name="Kuo D.-H."/>
            <person name="Larsson T."/>
            <person name="Lv J."/>
            <person name="Arendt D."/>
            <person name="Savage R."/>
            <person name="Osoegawa K."/>
            <person name="de Jong P."/>
            <person name="Lindberg D.R."/>
            <person name="Seaver E.C."/>
            <person name="Weisblat D.A."/>
            <person name="Putnam N.H."/>
            <person name="Grigoriev I.V."/>
            <person name="Rokhsar D.S."/>
        </authorList>
    </citation>
    <scope>NUCLEOTIDE SEQUENCE</scope>
</reference>
<dbReference type="EMBL" id="KB097798">
    <property type="protein sequence ID" value="ESN89838.1"/>
    <property type="molecule type" value="Genomic_DNA"/>
</dbReference>